<dbReference type="AlphaFoldDB" id="A0A504YML7"/>
<reference evidence="1 2" key="1">
    <citation type="submission" date="2019-04" db="EMBL/GenBank/DDBJ databases">
        <title>Annotation for the trematode Fasciola gigantica.</title>
        <authorList>
            <person name="Choi Y.-J."/>
        </authorList>
    </citation>
    <scope>NUCLEOTIDE SEQUENCE [LARGE SCALE GENOMIC DNA]</scope>
    <source>
        <strain evidence="1">Uganda_cow_1</strain>
    </source>
</reference>
<gene>
    <name evidence="1" type="ORF">FGIG_09786</name>
</gene>
<comment type="caution">
    <text evidence="1">The sequence shown here is derived from an EMBL/GenBank/DDBJ whole genome shotgun (WGS) entry which is preliminary data.</text>
</comment>
<evidence type="ECO:0000313" key="2">
    <source>
        <dbReference type="Proteomes" id="UP000316759"/>
    </source>
</evidence>
<evidence type="ECO:0000313" key="1">
    <source>
        <dbReference type="EMBL" id="TPP63172.1"/>
    </source>
</evidence>
<sequence>MLMTMPREPLENIDINFIPSTYFVPCAAELAGYAKTELSEIIVYLEPWSLNSEDIRLMDSFFIRFKNQLRHFMFFKAFCAVMFETVIFSVTKARRCIRKLCVGPQRKGISSFQSLITGCDDETGFPGLPRMDHLLVCIYQCCHMMHIALDRLIHCWKICDMQFSTGHFTKVLLLIMTLLGRFRAVLLRSFQGVCSVYENLHAVRNGLPDTNTWLCFGLPQSISWIIEKLPVTEQSIIQPAPSNCVKIPNVSVTGSLSVRDKLFDSLIMSKTQSRHQLRKLKRKILQEQVTKNKQNVDKFNTSDL</sequence>
<protein>
    <submittedName>
        <fullName evidence="1">Uncharacterized protein</fullName>
    </submittedName>
</protein>
<keyword evidence="2" id="KW-1185">Reference proteome</keyword>
<proteinExistence type="predicted"/>
<accession>A0A504YML7</accession>
<dbReference type="Proteomes" id="UP000316759">
    <property type="component" value="Unassembled WGS sequence"/>
</dbReference>
<organism evidence="1 2">
    <name type="scientific">Fasciola gigantica</name>
    <name type="common">Giant liver fluke</name>
    <dbReference type="NCBI Taxonomy" id="46835"/>
    <lineage>
        <taxon>Eukaryota</taxon>
        <taxon>Metazoa</taxon>
        <taxon>Spiralia</taxon>
        <taxon>Lophotrochozoa</taxon>
        <taxon>Platyhelminthes</taxon>
        <taxon>Trematoda</taxon>
        <taxon>Digenea</taxon>
        <taxon>Plagiorchiida</taxon>
        <taxon>Echinostomata</taxon>
        <taxon>Echinostomatoidea</taxon>
        <taxon>Fasciolidae</taxon>
        <taxon>Fasciola</taxon>
    </lineage>
</organism>
<dbReference type="OrthoDB" id="6253733at2759"/>
<dbReference type="EMBL" id="SUNJ01005963">
    <property type="protein sequence ID" value="TPP63172.1"/>
    <property type="molecule type" value="Genomic_DNA"/>
</dbReference>
<name>A0A504YML7_FASGI</name>